<evidence type="ECO:0000313" key="1">
    <source>
        <dbReference type="EMBL" id="MED6243786.1"/>
    </source>
</evidence>
<evidence type="ECO:0000313" key="2">
    <source>
        <dbReference type="Proteomes" id="UP001345963"/>
    </source>
</evidence>
<keyword evidence="2" id="KW-1185">Reference proteome</keyword>
<name>A0ABU7AZR7_9TELE</name>
<comment type="caution">
    <text evidence="1">The sequence shown here is derived from an EMBL/GenBank/DDBJ whole genome shotgun (WGS) entry which is preliminary data.</text>
</comment>
<reference evidence="1 2" key="1">
    <citation type="submission" date="2021-07" db="EMBL/GenBank/DDBJ databases">
        <authorList>
            <person name="Palmer J.M."/>
        </authorList>
    </citation>
    <scope>NUCLEOTIDE SEQUENCE [LARGE SCALE GENOMIC DNA]</scope>
    <source>
        <strain evidence="1 2">AT_MEX2019</strain>
        <tissue evidence="1">Muscle</tissue>
    </source>
</reference>
<gene>
    <name evidence="1" type="ORF">ATANTOWER_026901</name>
</gene>
<sequence length="153" mass="17833">MIRMMRMMMIRLTTFLTYTQIHLYMILWFKYRDYMDTTQAGSPPCFVKAYFWSTFASQKPRHYCPTGLPCWLPPSASCLTPIPQNLSTLHRSQATQLRHRTTTRYCTLLVWKPSYSPHCVPFLVSLNPSPPGGELTQPTYPSMYQSAQYSCIQ</sequence>
<proteinExistence type="predicted"/>
<protein>
    <recommendedName>
        <fullName evidence="3">Secreted protein</fullName>
    </recommendedName>
</protein>
<dbReference type="Proteomes" id="UP001345963">
    <property type="component" value="Unassembled WGS sequence"/>
</dbReference>
<evidence type="ECO:0008006" key="3">
    <source>
        <dbReference type="Google" id="ProtNLM"/>
    </source>
</evidence>
<organism evidence="1 2">
    <name type="scientific">Ataeniobius toweri</name>
    <dbReference type="NCBI Taxonomy" id="208326"/>
    <lineage>
        <taxon>Eukaryota</taxon>
        <taxon>Metazoa</taxon>
        <taxon>Chordata</taxon>
        <taxon>Craniata</taxon>
        <taxon>Vertebrata</taxon>
        <taxon>Euteleostomi</taxon>
        <taxon>Actinopterygii</taxon>
        <taxon>Neopterygii</taxon>
        <taxon>Teleostei</taxon>
        <taxon>Neoteleostei</taxon>
        <taxon>Acanthomorphata</taxon>
        <taxon>Ovalentaria</taxon>
        <taxon>Atherinomorphae</taxon>
        <taxon>Cyprinodontiformes</taxon>
        <taxon>Goodeidae</taxon>
        <taxon>Ataeniobius</taxon>
    </lineage>
</organism>
<dbReference type="EMBL" id="JAHUTI010035963">
    <property type="protein sequence ID" value="MED6243786.1"/>
    <property type="molecule type" value="Genomic_DNA"/>
</dbReference>
<accession>A0ABU7AZR7</accession>